<keyword evidence="3" id="KW-0732">Signal</keyword>
<dbReference type="InterPro" id="IPR000801">
    <property type="entry name" value="Esterase-like"/>
</dbReference>
<name>A0A4Y9T433_9BURK</name>
<dbReference type="RefSeq" id="WP_135189656.1">
    <property type="nucleotide sequence ID" value="NZ_SPUM01000061.1"/>
</dbReference>
<accession>A0A4Y9T433</accession>
<dbReference type="Proteomes" id="UP000297258">
    <property type="component" value="Unassembled WGS sequence"/>
</dbReference>
<dbReference type="InterPro" id="IPR052558">
    <property type="entry name" value="Siderophore_Hydrolase_D"/>
</dbReference>
<dbReference type="SUPFAM" id="SSF53474">
    <property type="entry name" value="alpha/beta-Hydrolases"/>
    <property type="match status" value="1"/>
</dbReference>
<proteinExistence type="inferred from homology"/>
<evidence type="ECO:0000313" key="5">
    <source>
        <dbReference type="Proteomes" id="UP000297258"/>
    </source>
</evidence>
<dbReference type="GO" id="GO:0016788">
    <property type="term" value="F:hydrolase activity, acting on ester bonds"/>
    <property type="evidence" value="ECO:0007669"/>
    <property type="project" value="TreeGrafter"/>
</dbReference>
<keyword evidence="2 4" id="KW-0378">Hydrolase</keyword>
<protein>
    <submittedName>
        <fullName evidence="4">Alpha/beta hydrolase</fullName>
    </submittedName>
</protein>
<dbReference type="Gene3D" id="3.40.50.1820">
    <property type="entry name" value="alpha/beta hydrolase"/>
    <property type="match status" value="1"/>
</dbReference>
<feature type="signal peptide" evidence="3">
    <location>
        <begin position="1"/>
        <end position="19"/>
    </location>
</feature>
<reference evidence="4 5" key="1">
    <citation type="submission" date="2019-03" db="EMBL/GenBank/DDBJ databases">
        <title>Draft genome of Massilia hortus sp. nov., a novel bacterial species of the Oxalobacteraceae family.</title>
        <authorList>
            <person name="Peta V."/>
            <person name="Raths R."/>
            <person name="Bucking H."/>
        </authorList>
    </citation>
    <scope>NUCLEOTIDE SEQUENCE [LARGE SCALE GENOMIC DNA]</scope>
    <source>
        <strain evidence="4 5">ONC3</strain>
    </source>
</reference>
<evidence type="ECO:0000256" key="3">
    <source>
        <dbReference type="SAM" id="SignalP"/>
    </source>
</evidence>
<feature type="chain" id="PRO_5021195516" evidence="3">
    <location>
        <begin position="20"/>
        <end position="291"/>
    </location>
</feature>
<keyword evidence="5" id="KW-1185">Reference proteome</keyword>
<dbReference type="Pfam" id="PF00756">
    <property type="entry name" value="Esterase"/>
    <property type="match status" value="1"/>
</dbReference>
<dbReference type="OrthoDB" id="9784036at2"/>
<evidence type="ECO:0000256" key="2">
    <source>
        <dbReference type="ARBA" id="ARBA00022801"/>
    </source>
</evidence>
<comment type="similarity">
    <text evidence="1">Belongs to the esterase D family.</text>
</comment>
<evidence type="ECO:0000256" key="1">
    <source>
        <dbReference type="ARBA" id="ARBA00005622"/>
    </source>
</evidence>
<dbReference type="InterPro" id="IPR029058">
    <property type="entry name" value="AB_hydrolase_fold"/>
</dbReference>
<sequence>MKRFTLALLAGVALSTTSAAPKPYVLENTEVRDVKAPGLNREYQIFVSLPPSYATSSRSYPVVFVTDATYAFPLIRSIARRVGDKPPGLEEFVLVGLSYAKGDTPTFSRNRDYTPVPRTAKNVTSDIPGRAAAYGEGDGYRRFLASEVLPLVAKNYRVDAHRKIFIGHSYGSLLGLDILFKEPGMFDYYVLGSPSLWYEKGVMFEREKAYAALHRDLKARVYLGVGGLERPTRTHPSDDDMVGGMLRFQSTLKSRHYPGLAMDSRVFESEDHLTVAPRIITAGLKWALPKR</sequence>
<dbReference type="AlphaFoldDB" id="A0A4Y9T433"/>
<gene>
    <name evidence="4" type="ORF">E4O92_10170</name>
</gene>
<dbReference type="PANTHER" id="PTHR40841:SF2">
    <property type="entry name" value="SIDEROPHORE-DEGRADING ESTERASE (EUROFUNG)"/>
    <property type="match status" value="1"/>
</dbReference>
<evidence type="ECO:0000313" key="4">
    <source>
        <dbReference type="EMBL" id="TFW32325.1"/>
    </source>
</evidence>
<organism evidence="4 5">
    <name type="scientific">Massilia horti</name>
    <dbReference type="NCBI Taxonomy" id="2562153"/>
    <lineage>
        <taxon>Bacteria</taxon>
        <taxon>Pseudomonadati</taxon>
        <taxon>Pseudomonadota</taxon>
        <taxon>Betaproteobacteria</taxon>
        <taxon>Burkholderiales</taxon>
        <taxon>Oxalobacteraceae</taxon>
        <taxon>Telluria group</taxon>
        <taxon>Massilia</taxon>
    </lineage>
</organism>
<dbReference type="EMBL" id="SPUM01000061">
    <property type="protein sequence ID" value="TFW32325.1"/>
    <property type="molecule type" value="Genomic_DNA"/>
</dbReference>
<comment type="caution">
    <text evidence="4">The sequence shown here is derived from an EMBL/GenBank/DDBJ whole genome shotgun (WGS) entry which is preliminary data.</text>
</comment>
<dbReference type="PANTHER" id="PTHR40841">
    <property type="entry name" value="SIDEROPHORE TRIACETYLFUSARININE C ESTERASE"/>
    <property type="match status" value="1"/>
</dbReference>